<keyword evidence="3" id="KW-1003">Cell membrane</keyword>
<dbReference type="InterPro" id="IPR000515">
    <property type="entry name" value="MetI-like"/>
</dbReference>
<dbReference type="InterPro" id="IPR035906">
    <property type="entry name" value="MetI-like_sf"/>
</dbReference>
<reference evidence="10" key="1">
    <citation type="submission" date="2019-11" db="EMBL/GenBank/DDBJ databases">
        <title>Complete genome sequence of Corynebacterium kalinowskii 1959, a novel Corynebacterium species isolated from soil of a small paddock in Vilsendorf, Germany.</title>
        <authorList>
            <person name="Schaffert L."/>
            <person name="Ruwe M."/>
            <person name="Milse J."/>
            <person name="Hanuschka K."/>
            <person name="Ortseifen V."/>
            <person name="Droste J."/>
            <person name="Brandt D."/>
            <person name="Schlueter L."/>
            <person name="Kutter Y."/>
            <person name="Vinke S."/>
            <person name="Viehoefer P."/>
            <person name="Jacob L."/>
            <person name="Luebke N.-C."/>
            <person name="Schulte-Berndt E."/>
            <person name="Hain C."/>
            <person name="Linder M."/>
            <person name="Schmidt P."/>
            <person name="Wollenschlaeger L."/>
            <person name="Luttermann T."/>
            <person name="Thieme E."/>
            <person name="Hassa J."/>
            <person name="Haak M."/>
            <person name="Wittchen M."/>
            <person name="Mentz A."/>
            <person name="Persicke M."/>
            <person name="Busche T."/>
            <person name="Ruckert C."/>
        </authorList>
    </citation>
    <scope>NUCLEOTIDE SEQUENCE [LARGE SCALE GENOMIC DNA]</scope>
    <source>
        <strain evidence="10">1959</strain>
    </source>
</reference>
<keyword evidence="4 7" id="KW-0812">Transmembrane</keyword>
<dbReference type="PROSITE" id="PS50928">
    <property type="entry name" value="ABC_TM1"/>
    <property type="match status" value="1"/>
</dbReference>
<gene>
    <name evidence="9" type="primary">nikB</name>
    <name evidence="9" type="ORF">CKALI_03350</name>
</gene>
<feature type="domain" description="ABC transmembrane type-1" evidence="8">
    <location>
        <begin position="116"/>
        <end position="326"/>
    </location>
</feature>
<evidence type="ECO:0000256" key="4">
    <source>
        <dbReference type="ARBA" id="ARBA00022692"/>
    </source>
</evidence>
<evidence type="ECO:0000259" key="8">
    <source>
        <dbReference type="PROSITE" id="PS50928"/>
    </source>
</evidence>
<dbReference type="AlphaFoldDB" id="A0A6B8VBK9"/>
<evidence type="ECO:0000256" key="6">
    <source>
        <dbReference type="ARBA" id="ARBA00023136"/>
    </source>
</evidence>
<organism evidence="9 10">
    <name type="scientific">Corynebacterium kalinowskii</name>
    <dbReference type="NCBI Taxonomy" id="2675216"/>
    <lineage>
        <taxon>Bacteria</taxon>
        <taxon>Bacillati</taxon>
        <taxon>Actinomycetota</taxon>
        <taxon>Actinomycetes</taxon>
        <taxon>Mycobacteriales</taxon>
        <taxon>Corynebacteriaceae</taxon>
        <taxon>Corynebacterium</taxon>
    </lineage>
</organism>
<evidence type="ECO:0000256" key="7">
    <source>
        <dbReference type="RuleBase" id="RU363032"/>
    </source>
</evidence>
<feature type="transmembrane region" description="Helical" evidence="7">
    <location>
        <begin position="120"/>
        <end position="142"/>
    </location>
</feature>
<dbReference type="EMBL" id="CP046452">
    <property type="protein sequence ID" value="QGU01553.1"/>
    <property type="molecule type" value="Genomic_DNA"/>
</dbReference>
<protein>
    <submittedName>
        <fullName evidence="9">Nickel transport system permease protein NikB</fullName>
    </submittedName>
</protein>
<keyword evidence="10" id="KW-1185">Reference proteome</keyword>
<feature type="transmembrane region" description="Helical" evidence="7">
    <location>
        <begin position="23"/>
        <end position="47"/>
    </location>
</feature>
<keyword evidence="2 7" id="KW-0813">Transport</keyword>
<proteinExistence type="inferred from homology"/>
<dbReference type="SUPFAM" id="SSF161098">
    <property type="entry name" value="MetI-like"/>
    <property type="match status" value="1"/>
</dbReference>
<evidence type="ECO:0000256" key="5">
    <source>
        <dbReference type="ARBA" id="ARBA00022989"/>
    </source>
</evidence>
<dbReference type="Gene3D" id="1.10.3720.10">
    <property type="entry name" value="MetI-like"/>
    <property type="match status" value="1"/>
</dbReference>
<dbReference type="PANTHER" id="PTHR43163">
    <property type="entry name" value="DIPEPTIDE TRANSPORT SYSTEM PERMEASE PROTEIN DPPB-RELATED"/>
    <property type="match status" value="1"/>
</dbReference>
<dbReference type="Proteomes" id="UP000427071">
    <property type="component" value="Chromosome"/>
</dbReference>
<dbReference type="GO" id="GO:0005886">
    <property type="term" value="C:plasma membrane"/>
    <property type="evidence" value="ECO:0007669"/>
    <property type="project" value="UniProtKB-SubCell"/>
</dbReference>
<dbReference type="GO" id="GO:0055085">
    <property type="term" value="P:transmembrane transport"/>
    <property type="evidence" value="ECO:0007669"/>
    <property type="project" value="InterPro"/>
</dbReference>
<keyword evidence="5 7" id="KW-1133">Transmembrane helix</keyword>
<evidence type="ECO:0000256" key="3">
    <source>
        <dbReference type="ARBA" id="ARBA00022475"/>
    </source>
</evidence>
<feature type="transmembrane region" description="Helical" evidence="7">
    <location>
        <begin position="203"/>
        <end position="224"/>
    </location>
</feature>
<evidence type="ECO:0000256" key="2">
    <source>
        <dbReference type="ARBA" id="ARBA00022448"/>
    </source>
</evidence>
<evidence type="ECO:0000313" key="9">
    <source>
        <dbReference type="EMBL" id="QGU01553.1"/>
    </source>
</evidence>
<keyword evidence="6 7" id="KW-0472">Membrane</keyword>
<dbReference type="CDD" id="cd06261">
    <property type="entry name" value="TM_PBP2"/>
    <property type="match status" value="1"/>
</dbReference>
<accession>A0A6B8VBK9</accession>
<feature type="transmembrane region" description="Helical" evidence="7">
    <location>
        <begin position="304"/>
        <end position="330"/>
    </location>
</feature>
<dbReference type="KEGG" id="ckw:CKALI_03350"/>
<feature type="transmembrane region" description="Helical" evidence="7">
    <location>
        <begin position="154"/>
        <end position="183"/>
    </location>
</feature>
<dbReference type="Pfam" id="PF00528">
    <property type="entry name" value="BPD_transp_1"/>
    <property type="match status" value="1"/>
</dbReference>
<evidence type="ECO:0000256" key="1">
    <source>
        <dbReference type="ARBA" id="ARBA00004651"/>
    </source>
</evidence>
<sequence length="337" mass="35164">MVEPRGVEAVTSRPNLAGLGRMIALRLLAIAATVFGVTFAIFGLSAASPLDPLAYQLGARYGQYTEAERAELAVSLGLDRPWWQQFLNWWSAVFQGDLGYSRIYRKPVADVVAERLPWTALLSGFGLALMLVAVVALALWAARKPRGLIARGMDGFGVLLAATPSFVYALGVIAVFGVALHAIPLGGAAPPGVAPTLAGVGPYVVAPGMVLALSLASWPLLATVEATREAASSPAVLSARLRGVPESQVVLRHVLPVSLLPLVTVVGARLGELVVGAVIVESVFSWPGLAQATVEAAVATDFPLLAFVTAATTVLVMLGSLLSDIAYLLLDPRVSDV</sequence>
<evidence type="ECO:0000313" key="10">
    <source>
        <dbReference type="Proteomes" id="UP000427071"/>
    </source>
</evidence>
<comment type="similarity">
    <text evidence="7">Belongs to the binding-protein-dependent transport system permease family.</text>
</comment>
<name>A0A6B8VBK9_9CORY</name>
<dbReference type="PANTHER" id="PTHR43163:SF9">
    <property type="entry name" value="ABC TRANSPORTER PERMEASE PROTEIN"/>
    <property type="match status" value="1"/>
</dbReference>
<comment type="subcellular location">
    <subcellularLocation>
        <location evidence="1 7">Cell membrane</location>
        <topology evidence="1 7">Multi-pass membrane protein</topology>
    </subcellularLocation>
</comment>